<keyword evidence="3" id="KW-1185">Reference proteome</keyword>
<dbReference type="Proteomes" id="UP000499080">
    <property type="component" value="Unassembled WGS sequence"/>
</dbReference>
<sequence length="129" mass="14570">MAWACTLPVIVPVVEPLGLQPQQSSYCSNCHSDIGRRMLKTEIFSLAPFKTADFLKTHLELDSCSTLGEFSPPHPHYLYLRFKACRKWSCRLGVWSRSLKRSSQTSPPLKKSASIRPAARHVKESVLDL</sequence>
<keyword evidence="1" id="KW-0732">Signal</keyword>
<evidence type="ECO:0000313" key="2">
    <source>
        <dbReference type="EMBL" id="GBM71741.1"/>
    </source>
</evidence>
<dbReference type="EMBL" id="BGPR01002331">
    <property type="protein sequence ID" value="GBM71741.1"/>
    <property type="molecule type" value="Genomic_DNA"/>
</dbReference>
<evidence type="ECO:0000313" key="3">
    <source>
        <dbReference type="Proteomes" id="UP000499080"/>
    </source>
</evidence>
<protein>
    <recommendedName>
        <fullName evidence="4">LITAF domain-containing protein</fullName>
    </recommendedName>
</protein>
<proteinExistence type="predicted"/>
<dbReference type="AlphaFoldDB" id="A0A4Y2I1Z4"/>
<gene>
    <name evidence="2" type="ORF">AVEN_269212_1</name>
</gene>
<evidence type="ECO:0000256" key="1">
    <source>
        <dbReference type="SAM" id="SignalP"/>
    </source>
</evidence>
<reference evidence="2 3" key="1">
    <citation type="journal article" date="2019" name="Sci. Rep.">
        <title>Orb-weaving spider Araneus ventricosus genome elucidates the spidroin gene catalogue.</title>
        <authorList>
            <person name="Kono N."/>
            <person name="Nakamura H."/>
            <person name="Ohtoshi R."/>
            <person name="Moran D.A.P."/>
            <person name="Shinohara A."/>
            <person name="Yoshida Y."/>
            <person name="Fujiwara M."/>
            <person name="Mori M."/>
            <person name="Tomita M."/>
            <person name="Arakawa K."/>
        </authorList>
    </citation>
    <scope>NUCLEOTIDE SEQUENCE [LARGE SCALE GENOMIC DNA]</scope>
</reference>
<feature type="chain" id="PRO_5021332166" description="LITAF domain-containing protein" evidence="1">
    <location>
        <begin position="17"/>
        <end position="129"/>
    </location>
</feature>
<organism evidence="2 3">
    <name type="scientific">Araneus ventricosus</name>
    <name type="common">Orbweaver spider</name>
    <name type="synonym">Epeira ventricosa</name>
    <dbReference type="NCBI Taxonomy" id="182803"/>
    <lineage>
        <taxon>Eukaryota</taxon>
        <taxon>Metazoa</taxon>
        <taxon>Ecdysozoa</taxon>
        <taxon>Arthropoda</taxon>
        <taxon>Chelicerata</taxon>
        <taxon>Arachnida</taxon>
        <taxon>Araneae</taxon>
        <taxon>Araneomorphae</taxon>
        <taxon>Entelegynae</taxon>
        <taxon>Araneoidea</taxon>
        <taxon>Araneidae</taxon>
        <taxon>Araneus</taxon>
    </lineage>
</organism>
<name>A0A4Y2I1Z4_ARAVE</name>
<feature type="signal peptide" evidence="1">
    <location>
        <begin position="1"/>
        <end position="16"/>
    </location>
</feature>
<accession>A0A4Y2I1Z4</accession>
<evidence type="ECO:0008006" key="4">
    <source>
        <dbReference type="Google" id="ProtNLM"/>
    </source>
</evidence>
<comment type="caution">
    <text evidence="2">The sequence shown here is derived from an EMBL/GenBank/DDBJ whole genome shotgun (WGS) entry which is preliminary data.</text>
</comment>